<dbReference type="Pfam" id="PF00557">
    <property type="entry name" value="Peptidase_M24"/>
    <property type="match status" value="1"/>
</dbReference>
<dbReference type="InterPro" id="IPR050659">
    <property type="entry name" value="Peptidase_M24B"/>
</dbReference>
<sequence>MNSNQGTFARPLDVRHGEPQPRVSELALRTRIQRVRDAMTTEGLAALVVFGSPRALGSRSRTAGYIQYLAGWMSRPTAAALVLPRDGAASILTLGPHDTREFALRSSWLGDVIRTGDVLRHGTAAAEALVRAGIEPGSRIGLVGVDELPHPAYRAVEAALGPYELIDAEGLLDRLRLTRDPEEVDMLRVSARISDAMIAAGMAEASRPGASGPSIMAEVEHRGRLLGADPAACWLAVGEAPPTTYFEFMELPNGVGPSDRVQIGTTAAYEGYFGQCLRMGVRGRASAQLTEFSDILLSIQDAALEAMKPGTPLHVVSDVIESMIDEHAPYSRSSDPFRFQSCHGLGLSYSEPGMAESLSPARDRSRDASGICLEPNMVIEVHPNFTVPGLGCIVAGDMALVTAQGAEWITESPRGLWAI</sequence>
<dbReference type="Proteomes" id="UP001304769">
    <property type="component" value="Unassembled WGS sequence"/>
</dbReference>
<name>A0ABU5T7S4_9MICC</name>
<dbReference type="InterPro" id="IPR000587">
    <property type="entry name" value="Creatinase_N"/>
</dbReference>
<dbReference type="SUPFAM" id="SSF55920">
    <property type="entry name" value="Creatinase/aminopeptidase"/>
    <property type="match status" value="1"/>
</dbReference>
<feature type="region of interest" description="Disordered" evidence="1">
    <location>
        <begin position="1"/>
        <end position="21"/>
    </location>
</feature>
<dbReference type="InterPro" id="IPR029149">
    <property type="entry name" value="Creatin/AminoP/Spt16_N"/>
</dbReference>
<keyword evidence="5" id="KW-1185">Reference proteome</keyword>
<dbReference type="PANTHER" id="PTHR46112">
    <property type="entry name" value="AMINOPEPTIDASE"/>
    <property type="match status" value="1"/>
</dbReference>
<feature type="domain" description="Creatinase N-terminal" evidence="3">
    <location>
        <begin position="31"/>
        <end position="177"/>
    </location>
</feature>
<dbReference type="EMBL" id="JAYGGQ010000010">
    <property type="protein sequence ID" value="MEA5455730.1"/>
    <property type="molecule type" value="Genomic_DNA"/>
</dbReference>
<evidence type="ECO:0000256" key="1">
    <source>
        <dbReference type="SAM" id="MobiDB-lite"/>
    </source>
</evidence>
<accession>A0ABU5T7S4</accession>
<dbReference type="Pfam" id="PF01321">
    <property type="entry name" value="Creatinase_N"/>
    <property type="match status" value="1"/>
</dbReference>
<dbReference type="InterPro" id="IPR000994">
    <property type="entry name" value="Pept_M24"/>
</dbReference>
<feature type="domain" description="Peptidase M24" evidence="2">
    <location>
        <begin position="186"/>
        <end position="403"/>
    </location>
</feature>
<dbReference type="RefSeq" id="WP_323279610.1">
    <property type="nucleotide sequence ID" value="NZ_JAYGGQ010000010.1"/>
</dbReference>
<dbReference type="PANTHER" id="PTHR46112:SF3">
    <property type="entry name" value="AMINOPEPTIDASE YPDF"/>
    <property type="match status" value="1"/>
</dbReference>
<proteinExistence type="predicted"/>
<evidence type="ECO:0000259" key="3">
    <source>
        <dbReference type="Pfam" id="PF01321"/>
    </source>
</evidence>
<dbReference type="InterPro" id="IPR036005">
    <property type="entry name" value="Creatinase/aminopeptidase-like"/>
</dbReference>
<dbReference type="Gene3D" id="3.40.350.10">
    <property type="entry name" value="Creatinase/prolidase N-terminal domain"/>
    <property type="match status" value="1"/>
</dbReference>
<dbReference type="SUPFAM" id="SSF53092">
    <property type="entry name" value="Creatinase/prolidase N-terminal domain"/>
    <property type="match status" value="1"/>
</dbReference>
<evidence type="ECO:0000259" key="2">
    <source>
        <dbReference type="Pfam" id="PF00557"/>
    </source>
</evidence>
<organism evidence="4 5">
    <name type="scientific">Sinomonas terricola</name>
    <dbReference type="NCBI Taxonomy" id="3110330"/>
    <lineage>
        <taxon>Bacteria</taxon>
        <taxon>Bacillati</taxon>
        <taxon>Actinomycetota</taxon>
        <taxon>Actinomycetes</taxon>
        <taxon>Micrococcales</taxon>
        <taxon>Micrococcaceae</taxon>
        <taxon>Sinomonas</taxon>
    </lineage>
</organism>
<evidence type="ECO:0000313" key="4">
    <source>
        <dbReference type="EMBL" id="MEA5455730.1"/>
    </source>
</evidence>
<protein>
    <submittedName>
        <fullName evidence="4">M24 family metallopeptidase</fullName>
    </submittedName>
</protein>
<dbReference type="CDD" id="cd01066">
    <property type="entry name" value="APP_MetAP"/>
    <property type="match status" value="1"/>
</dbReference>
<reference evidence="4 5" key="1">
    <citation type="submission" date="2023-12" db="EMBL/GenBank/DDBJ databases">
        <title>Sinomonas terricola sp. nov, isolated from litchi orchard soil in Guangdong, PR China.</title>
        <authorList>
            <person name="Jiaxin W."/>
            <person name="Yang Z."/>
            <person name="Honghui Z."/>
        </authorList>
    </citation>
    <scope>NUCLEOTIDE SEQUENCE [LARGE SCALE GENOMIC DNA]</scope>
    <source>
        <strain evidence="4 5">JGH33</strain>
    </source>
</reference>
<evidence type="ECO:0000313" key="5">
    <source>
        <dbReference type="Proteomes" id="UP001304769"/>
    </source>
</evidence>
<comment type="caution">
    <text evidence="4">The sequence shown here is derived from an EMBL/GenBank/DDBJ whole genome shotgun (WGS) entry which is preliminary data.</text>
</comment>
<dbReference type="Gene3D" id="3.90.230.10">
    <property type="entry name" value="Creatinase/methionine aminopeptidase superfamily"/>
    <property type="match status" value="1"/>
</dbReference>
<gene>
    <name evidence="4" type="ORF">SPF06_13430</name>
</gene>